<organism evidence="1 2">
    <name type="scientific">Parasutterella excrementihominis YIT 11859</name>
    <dbReference type="NCBI Taxonomy" id="762966"/>
    <lineage>
        <taxon>Bacteria</taxon>
        <taxon>Pseudomonadati</taxon>
        <taxon>Pseudomonadota</taxon>
        <taxon>Betaproteobacteria</taxon>
        <taxon>Burkholderiales</taxon>
        <taxon>Sutterellaceae</taxon>
        <taxon>Parasutterella</taxon>
    </lineage>
</organism>
<gene>
    <name evidence="1" type="ORF">HMPREF9439_00137</name>
</gene>
<reference evidence="1 2" key="1">
    <citation type="submission" date="2011-02" db="EMBL/GenBank/DDBJ databases">
        <authorList>
            <person name="Weinstock G."/>
            <person name="Sodergren E."/>
            <person name="Clifton S."/>
            <person name="Fulton L."/>
            <person name="Fulton B."/>
            <person name="Courtney L."/>
            <person name="Fronick C."/>
            <person name="Harrison M."/>
            <person name="Strong C."/>
            <person name="Farmer C."/>
            <person name="Delahaunty K."/>
            <person name="Markovic C."/>
            <person name="Hall O."/>
            <person name="Minx P."/>
            <person name="Tomlinson C."/>
            <person name="Mitreva M."/>
            <person name="Hou S."/>
            <person name="Chen J."/>
            <person name="Wollam A."/>
            <person name="Pepin K.H."/>
            <person name="Johnson M."/>
            <person name="Bhonagiri V."/>
            <person name="Zhang X."/>
            <person name="Suruliraj S."/>
            <person name="Warren W."/>
            <person name="Chinwalla A."/>
            <person name="Mardis E.R."/>
            <person name="Wilson R.K."/>
        </authorList>
    </citation>
    <scope>NUCLEOTIDE SEQUENCE [LARGE SCALE GENOMIC DNA]</scope>
    <source>
        <strain evidence="1 2">YIT 11859</strain>
    </source>
</reference>
<evidence type="ECO:0000313" key="2">
    <source>
        <dbReference type="Proteomes" id="UP000005156"/>
    </source>
</evidence>
<dbReference type="EMBL" id="AFBP01000003">
    <property type="protein sequence ID" value="EGG57807.1"/>
    <property type="molecule type" value="Genomic_DNA"/>
</dbReference>
<name>F3QGU7_9BURK</name>
<comment type="caution">
    <text evidence="1">The sequence shown here is derived from an EMBL/GenBank/DDBJ whole genome shotgun (WGS) entry which is preliminary data.</text>
</comment>
<dbReference type="AlphaFoldDB" id="F3QGU7"/>
<sequence length="55" mass="5755">MAPGFFIVAAFGVEKPALNIFAGGTLMVAGRKLVDVSRTKRSPRAGTVFQGSTDI</sequence>
<dbReference type="HOGENOM" id="CLU_3028114_0_0_4"/>
<proteinExistence type="predicted"/>
<evidence type="ECO:0000313" key="1">
    <source>
        <dbReference type="EMBL" id="EGG57807.1"/>
    </source>
</evidence>
<protein>
    <submittedName>
        <fullName evidence="1">Conserved domain protein</fullName>
    </submittedName>
</protein>
<accession>F3QGU7</accession>
<keyword evidence="2" id="KW-1185">Reference proteome</keyword>
<dbReference type="Proteomes" id="UP000005156">
    <property type="component" value="Unassembled WGS sequence"/>
</dbReference>